<sequence length="143" mass="16041">MSLSAKDKANVKAIWGKILPKTDEIGEQALSRMLVVYPQTKTYFSHWTSVAPGSDPVKKHGITIMNQIDDCVGHLDDLFGFLTKLSELHATTLRVDPNNFKILAHNLIVVFAAYFPAEFTPEIHLSVDKFLQQVALALAEKYR</sequence>
<keyword evidence="11" id="KW-1185">Reference proteome</keyword>
<evidence type="ECO:0000313" key="11">
    <source>
        <dbReference type="Proteomes" id="UP001652741"/>
    </source>
</evidence>
<reference evidence="10" key="2">
    <citation type="submission" date="2009-02" db="EMBL/GenBank/DDBJ databases">
        <authorList>
            <consortium name="cGRASP (B.F. Koop &amp; W.S. Davidson)"/>
            <person name="Leong J."/>
            <person name="von Schalburg K."/>
            <person name="Cooper G."/>
            <person name="Moore R."/>
            <person name="Holt R."/>
            <person name="Davidson W.S."/>
            <person name="Koop B.F."/>
        </authorList>
    </citation>
    <scope>NUCLEOTIDE SEQUENCE</scope>
    <source>
        <tissue evidence="10">Brain</tissue>
    </source>
</reference>
<dbReference type="GO" id="GO:0031838">
    <property type="term" value="C:haptoglobin-hemoglobin complex"/>
    <property type="evidence" value="ECO:0007669"/>
    <property type="project" value="TreeGrafter"/>
</dbReference>
<dbReference type="InterPro" id="IPR012292">
    <property type="entry name" value="Globin/Proto"/>
</dbReference>
<evidence type="ECO:0000313" key="14">
    <source>
        <dbReference type="RefSeq" id="XP_045576467.1"/>
    </source>
</evidence>
<dbReference type="Bgee" id="ENSSSAG00000017138">
    <property type="expression patterns" value="Expressed in testis and 20 other cell types or tissues"/>
</dbReference>
<dbReference type="GO" id="GO:0046872">
    <property type="term" value="F:metal ion binding"/>
    <property type="evidence" value="ECO:0007669"/>
    <property type="project" value="UniProtKB-KW"/>
</dbReference>
<dbReference type="SUPFAM" id="SSF46458">
    <property type="entry name" value="Globin-like"/>
    <property type="match status" value="1"/>
</dbReference>
<dbReference type="PaxDb" id="8030-ENSSSAP00000068261"/>
<dbReference type="GO" id="GO:0005344">
    <property type="term" value="F:oxygen carrier activity"/>
    <property type="evidence" value="ECO:0007669"/>
    <property type="project" value="UniProtKB-KW"/>
</dbReference>
<dbReference type="EMBL" id="BT059895">
    <property type="protein sequence ID" value="ACN12255.1"/>
    <property type="molecule type" value="mRNA"/>
</dbReference>
<dbReference type="GO" id="GO:0004601">
    <property type="term" value="F:peroxidase activity"/>
    <property type="evidence" value="ECO:0007669"/>
    <property type="project" value="TreeGrafter"/>
</dbReference>
<dbReference type="GO" id="GO:0019825">
    <property type="term" value="F:oxygen binding"/>
    <property type="evidence" value="ECO:0007669"/>
    <property type="project" value="InterPro"/>
</dbReference>
<dbReference type="OrthoDB" id="8751793at2759"/>
<proteinExistence type="evidence at transcript level"/>
<dbReference type="GeneID" id="106594777"/>
<dbReference type="EMBL" id="BT058195">
    <property type="protein sequence ID" value="ACN09908.1"/>
    <property type="molecule type" value="mRNA"/>
</dbReference>
<gene>
    <name evidence="9" type="primary">HBA4</name>
    <name evidence="12" type="synonym">LOC106594777</name>
    <name evidence="13" type="synonym">LOC123743438</name>
    <name evidence="14" type="synonym">LOC123743441</name>
</gene>
<evidence type="ECO:0000256" key="1">
    <source>
        <dbReference type="ARBA" id="ARBA00008705"/>
    </source>
</evidence>
<dbReference type="GO" id="GO:0005833">
    <property type="term" value="C:hemoglobin complex"/>
    <property type="evidence" value="ECO:0007669"/>
    <property type="project" value="InterPro"/>
</dbReference>
<dbReference type="GO" id="GO:0042744">
    <property type="term" value="P:hydrogen peroxide catabolic process"/>
    <property type="evidence" value="ECO:0007669"/>
    <property type="project" value="TreeGrafter"/>
</dbReference>
<evidence type="ECO:0000256" key="3">
    <source>
        <dbReference type="ARBA" id="ARBA00022617"/>
    </source>
</evidence>
<dbReference type="KEGG" id="sasa:106595269"/>
<dbReference type="RefSeq" id="XP_045576462.1">
    <property type="nucleotide sequence ID" value="XM_045720506.1"/>
</dbReference>
<dbReference type="GO" id="GO:0031720">
    <property type="term" value="F:haptoglobin binding"/>
    <property type="evidence" value="ECO:0007669"/>
    <property type="project" value="TreeGrafter"/>
</dbReference>
<reference evidence="10" key="4">
    <citation type="submission" date="2010-08" db="EMBL/GenBank/DDBJ databases">
        <authorList>
            <consortium name="cGRASP (B.F. Koop &amp; W.S. Davidson)"/>
        </authorList>
    </citation>
    <scope>NUCLEOTIDE SEQUENCE</scope>
    <source>
        <tissue evidence="10">Brain</tissue>
    </source>
</reference>
<dbReference type="InterPro" id="IPR002338">
    <property type="entry name" value="Hemoglobin_a-typ"/>
</dbReference>
<evidence type="ECO:0000256" key="4">
    <source>
        <dbReference type="ARBA" id="ARBA00022621"/>
    </source>
</evidence>
<dbReference type="FunFam" id="1.10.490.10:FF:000002">
    <property type="entry name" value="Hemoglobin subunit alpha"/>
    <property type="match status" value="1"/>
</dbReference>
<feature type="domain" description="Globin" evidence="8">
    <location>
        <begin position="2"/>
        <end position="143"/>
    </location>
</feature>
<keyword evidence="6" id="KW-0408">Iron</keyword>
<evidence type="ECO:0000259" key="8">
    <source>
        <dbReference type="PROSITE" id="PS01033"/>
    </source>
</evidence>
<dbReference type="GO" id="GO:0043177">
    <property type="term" value="F:organic acid binding"/>
    <property type="evidence" value="ECO:0007669"/>
    <property type="project" value="TreeGrafter"/>
</dbReference>
<dbReference type="KEGG" id="sasa:106594777"/>
<dbReference type="CDD" id="cd08927">
    <property type="entry name" value="Hb-alpha-like"/>
    <property type="match status" value="1"/>
</dbReference>
<dbReference type="Proteomes" id="UP001652741">
    <property type="component" value="Chromosome ssa06"/>
</dbReference>
<dbReference type="EMBL" id="BT058683">
    <property type="protein sequence ID" value="ACN10396.1"/>
    <property type="molecule type" value="mRNA"/>
</dbReference>
<dbReference type="GO" id="GO:0020037">
    <property type="term" value="F:heme binding"/>
    <property type="evidence" value="ECO:0007669"/>
    <property type="project" value="InterPro"/>
</dbReference>
<evidence type="ECO:0000313" key="10">
    <source>
        <dbReference type="EMBL" id="ACN12255.1"/>
    </source>
</evidence>
<accession>C0H789</accession>
<dbReference type="OMA" id="MYFPAEF"/>
<dbReference type="InterPro" id="IPR009050">
    <property type="entry name" value="Globin-like_sf"/>
</dbReference>
<reference evidence="9" key="1">
    <citation type="submission" date="2009-02" db="EMBL/GenBank/DDBJ databases">
        <title>Salmo salar full-length cDNAs.</title>
        <authorList>
            <consortium name="cGRASP (B.F. Koop &amp; W.S. Davidson)"/>
            <person name="Leong J."/>
            <person name="von Schalburg K."/>
            <person name="Cooper G."/>
            <person name="Moore R."/>
            <person name="Holt R."/>
            <person name="Davidson W.S."/>
            <person name="Koop B.F."/>
        </authorList>
    </citation>
    <scope>NUCLEOTIDE SEQUENCE</scope>
    <source>
        <tissue evidence="9">Mixed brain</tissue>
    </source>
</reference>
<evidence type="ECO:0000256" key="5">
    <source>
        <dbReference type="ARBA" id="ARBA00022723"/>
    </source>
</evidence>
<dbReference type="InterPro" id="IPR050056">
    <property type="entry name" value="Hemoglobin_oxygen_transport"/>
</dbReference>
<evidence type="ECO:0000313" key="9">
    <source>
        <dbReference type="EMBL" id="ACN09908.1"/>
    </source>
</evidence>
<dbReference type="EMBL" id="BT060399">
    <property type="protein sequence ID" value="ACN12759.1"/>
    <property type="molecule type" value="mRNA"/>
</dbReference>
<evidence type="ECO:0000256" key="2">
    <source>
        <dbReference type="ARBA" id="ARBA00022448"/>
    </source>
</evidence>
<keyword evidence="3 7" id="KW-0349">Heme</keyword>
<dbReference type="RefSeq" id="XP_045576467.1">
    <property type="nucleotide sequence ID" value="XM_045720511.1"/>
</dbReference>
<keyword evidence="2 7" id="KW-0813">Transport</keyword>
<keyword evidence="4 7" id="KW-0561">Oxygen transport</keyword>
<protein>
    <submittedName>
        <fullName evidence="9 12 13">Hemoglobin subunit alpha-4</fullName>
    </submittedName>
</protein>
<dbReference type="RefSeq" id="XP_014041638.1">
    <property type="nucleotide sequence ID" value="XM_014186163.1"/>
</dbReference>
<evidence type="ECO:0000313" key="13">
    <source>
        <dbReference type="RefSeq" id="XP_045576462.1"/>
    </source>
</evidence>
<organism evidence="9">
    <name type="scientific">Salmo salar</name>
    <name type="common">Atlantic salmon</name>
    <dbReference type="NCBI Taxonomy" id="8030"/>
    <lineage>
        <taxon>Eukaryota</taxon>
        <taxon>Metazoa</taxon>
        <taxon>Chordata</taxon>
        <taxon>Craniata</taxon>
        <taxon>Vertebrata</taxon>
        <taxon>Euteleostomi</taxon>
        <taxon>Actinopterygii</taxon>
        <taxon>Neopterygii</taxon>
        <taxon>Teleostei</taxon>
        <taxon>Protacanthopterygii</taxon>
        <taxon>Salmoniformes</taxon>
        <taxon>Salmonidae</taxon>
        <taxon>Salmoninae</taxon>
        <taxon>Salmo</taxon>
    </lineage>
</organism>
<dbReference type="PANTHER" id="PTHR11442">
    <property type="entry name" value="HEMOGLOBIN FAMILY MEMBER"/>
    <property type="match status" value="1"/>
</dbReference>
<dbReference type="PRINTS" id="PR00612">
    <property type="entry name" value="ALPHAHAEM"/>
</dbReference>
<dbReference type="STRING" id="8030.ENSSSAP00000068261"/>
<keyword evidence="5" id="KW-0479">Metal-binding</keyword>
<evidence type="ECO:0000256" key="7">
    <source>
        <dbReference type="RuleBase" id="RU000356"/>
    </source>
</evidence>
<reference evidence="12" key="5">
    <citation type="submission" date="2025-04" db="UniProtKB">
        <authorList>
            <consortium name="RefSeq"/>
        </authorList>
    </citation>
    <scope>IDENTIFICATION</scope>
</reference>
<evidence type="ECO:0000256" key="6">
    <source>
        <dbReference type="ARBA" id="ARBA00023004"/>
    </source>
</evidence>
<dbReference type="Pfam" id="PF00042">
    <property type="entry name" value="Globin"/>
    <property type="match status" value="1"/>
</dbReference>
<dbReference type="PROSITE" id="PS01033">
    <property type="entry name" value="GLOBIN"/>
    <property type="match status" value="1"/>
</dbReference>
<dbReference type="Gene3D" id="1.10.490.10">
    <property type="entry name" value="Globins"/>
    <property type="match status" value="1"/>
</dbReference>
<name>C0H789_SALSA</name>
<dbReference type="GO" id="GO:0072562">
    <property type="term" value="C:blood microparticle"/>
    <property type="evidence" value="ECO:0007669"/>
    <property type="project" value="TreeGrafter"/>
</dbReference>
<dbReference type="InterPro" id="IPR000971">
    <property type="entry name" value="Globin"/>
</dbReference>
<evidence type="ECO:0000313" key="12">
    <source>
        <dbReference type="RefSeq" id="XP_014041638.1"/>
    </source>
</evidence>
<dbReference type="AlphaFoldDB" id="C0H789"/>
<comment type="similarity">
    <text evidence="1 7">Belongs to the globin family.</text>
</comment>
<reference evidence="10" key="3">
    <citation type="journal article" date="2010" name="BMC Genomics">
        <title>Salmo salar and Esox lucius full-length cDNA sequences reveal changes in evolutionary pressures on a post-tetraploidization genome.</title>
        <authorList>
            <person name="Leong J.S."/>
            <person name="Jantzen S.G."/>
            <person name="von Schalburg K.R."/>
            <person name="Cooper G.A."/>
            <person name="Messmer A.M."/>
            <person name="Liao N.Y."/>
            <person name="Munro S."/>
            <person name="Moore R."/>
            <person name="Holt R.A."/>
            <person name="Jones S.J."/>
            <person name="Davidson W.S."/>
            <person name="Koop B.F."/>
        </authorList>
    </citation>
    <scope>NUCLEOTIDE SEQUENCE</scope>
    <source>
        <tissue evidence="10">Brain</tissue>
    </source>
</reference>
<dbReference type="PANTHER" id="PTHR11442:SF41">
    <property type="entry name" value="HEMOGLOBIN SUBUNIT ZETA"/>
    <property type="match status" value="1"/>
</dbReference>